<keyword evidence="5" id="KW-1185">Reference proteome</keyword>
<dbReference type="Gramene" id="Pp3c1_27900V3.5">
    <property type="protein sequence ID" value="Pp3c1_27900V3.5"/>
    <property type="gene ID" value="Pp3c1_27900"/>
</dbReference>
<keyword evidence="2" id="KW-0812">Transmembrane</keyword>
<dbReference type="CDD" id="cd03507">
    <property type="entry name" value="Delta12-FADS-like"/>
    <property type="match status" value="1"/>
</dbReference>
<organism evidence="4 5">
    <name type="scientific">Physcomitrium patens</name>
    <name type="common">Spreading-leaved earth moss</name>
    <name type="synonym">Physcomitrella patens</name>
    <dbReference type="NCBI Taxonomy" id="3218"/>
    <lineage>
        <taxon>Eukaryota</taxon>
        <taxon>Viridiplantae</taxon>
        <taxon>Streptophyta</taxon>
        <taxon>Embryophyta</taxon>
        <taxon>Bryophyta</taxon>
        <taxon>Bryophytina</taxon>
        <taxon>Bryopsida</taxon>
        <taxon>Funariidae</taxon>
        <taxon>Funariales</taxon>
        <taxon>Funariaceae</taxon>
        <taxon>Physcomitrium</taxon>
    </lineage>
</organism>
<reference evidence="4 5" key="1">
    <citation type="journal article" date="2008" name="Science">
        <title>The Physcomitrella genome reveals evolutionary insights into the conquest of land by plants.</title>
        <authorList>
            <person name="Rensing S."/>
            <person name="Lang D."/>
            <person name="Zimmer A."/>
            <person name="Terry A."/>
            <person name="Salamov A."/>
            <person name="Shapiro H."/>
            <person name="Nishiyama T."/>
            <person name="Perroud P.-F."/>
            <person name="Lindquist E."/>
            <person name="Kamisugi Y."/>
            <person name="Tanahashi T."/>
            <person name="Sakakibara K."/>
            <person name="Fujita T."/>
            <person name="Oishi K."/>
            <person name="Shin-I T."/>
            <person name="Kuroki Y."/>
            <person name="Toyoda A."/>
            <person name="Suzuki Y."/>
            <person name="Hashimoto A."/>
            <person name="Yamaguchi K."/>
            <person name="Sugano A."/>
            <person name="Kohara Y."/>
            <person name="Fujiyama A."/>
            <person name="Anterola A."/>
            <person name="Aoki S."/>
            <person name="Ashton N."/>
            <person name="Barbazuk W.B."/>
            <person name="Barker E."/>
            <person name="Bennetzen J."/>
            <person name="Bezanilla M."/>
            <person name="Blankenship R."/>
            <person name="Cho S.H."/>
            <person name="Dutcher S."/>
            <person name="Estelle M."/>
            <person name="Fawcett J.A."/>
            <person name="Gundlach H."/>
            <person name="Hanada K."/>
            <person name="Heyl A."/>
            <person name="Hicks K.A."/>
            <person name="Hugh J."/>
            <person name="Lohr M."/>
            <person name="Mayer K."/>
            <person name="Melkozernov A."/>
            <person name="Murata T."/>
            <person name="Nelson D."/>
            <person name="Pils B."/>
            <person name="Prigge M."/>
            <person name="Reiss B."/>
            <person name="Renner T."/>
            <person name="Rombauts S."/>
            <person name="Rushton P."/>
            <person name="Sanderfoot A."/>
            <person name="Schween G."/>
            <person name="Shiu S.-H."/>
            <person name="Stueber K."/>
            <person name="Theodoulou F.L."/>
            <person name="Tu H."/>
            <person name="Van de Peer Y."/>
            <person name="Verrier P.J."/>
            <person name="Waters E."/>
            <person name="Wood A."/>
            <person name="Yang L."/>
            <person name="Cove D."/>
            <person name="Cuming A."/>
            <person name="Hasebe M."/>
            <person name="Lucas S."/>
            <person name="Mishler D.B."/>
            <person name="Reski R."/>
            <person name="Grigoriev I."/>
            <person name="Quatrano R.S."/>
            <person name="Boore J.L."/>
        </authorList>
    </citation>
    <scope>NUCLEOTIDE SEQUENCE [LARGE SCALE GENOMIC DNA]</scope>
    <source>
        <strain evidence="4 5">cv. Gransden 2004</strain>
    </source>
</reference>
<evidence type="ECO:0000313" key="5">
    <source>
        <dbReference type="Proteomes" id="UP000006727"/>
    </source>
</evidence>
<dbReference type="GO" id="GO:0016491">
    <property type="term" value="F:oxidoreductase activity"/>
    <property type="evidence" value="ECO:0000318"/>
    <property type="project" value="GO_Central"/>
</dbReference>
<feature type="domain" description="Fatty acid desaturase" evidence="3">
    <location>
        <begin position="178"/>
        <end position="437"/>
    </location>
</feature>
<dbReference type="AlphaFoldDB" id="A0A7I4BRQ0"/>
<dbReference type="InParanoid" id="A0A7I4BRQ0"/>
<keyword evidence="2" id="KW-0472">Membrane</keyword>
<feature type="transmembrane region" description="Helical" evidence="2">
    <location>
        <begin position="147"/>
        <end position="169"/>
    </location>
</feature>
<name>A0A7I4BRQ0_PHYPA</name>
<accession>A0A7I4BRQ0</accession>
<feature type="transmembrane region" description="Helical" evidence="2">
    <location>
        <begin position="175"/>
        <end position="197"/>
    </location>
</feature>
<dbReference type="FunCoup" id="A0A7I4BRQ0">
    <property type="interactions" value="276"/>
</dbReference>
<gene>
    <name evidence="4" type="primary">LOC112291137</name>
</gene>
<dbReference type="InterPro" id="IPR005804">
    <property type="entry name" value="FA_desaturase_dom"/>
</dbReference>
<reference evidence="4" key="3">
    <citation type="submission" date="2020-12" db="UniProtKB">
        <authorList>
            <consortium name="EnsemblPlants"/>
        </authorList>
    </citation>
    <scope>IDENTIFICATION</scope>
</reference>
<proteinExistence type="inferred from homology"/>
<dbReference type="GO" id="GO:0006629">
    <property type="term" value="P:lipid metabolic process"/>
    <property type="evidence" value="ECO:0007669"/>
    <property type="project" value="InterPro"/>
</dbReference>
<evidence type="ECO:0000259" key="3">
    <source>
        <dbReference type="Pfam" id="PF00487"/>
    </source>
</evidence>
<dbReference type="InterPro" id="IPR012171">
    <property type="entry name" value="Fatty_acid_desaturase"/>
</dbReference>
<dbReference type="EnsemblPlants" id="Pp3c1_27900V3.5">
    <property type="protein sequence ID" value="Pp3c1_27900V3.5"/>
    <property type="gene ID" value="Pp3c1_27900"/>
</dbReference>
<dbReference type="PANTHER" id="PTHR32100">
    <property type="entry name" value="OMEGA-6 FATTY ACID DESATURASE, CHLOROPLASTIC"/>
    <property type="match status" value="1"/>
</dbReference>
<reference evidence="4 5" key="2">
    <citation type="journal article" date="2018" name="Plant J.">
        <title>The Physcomitrella patens chromosome-scale assembly reveals moss genome structure and evolution.</title>
        <authorList>
            <person name="Lang D."/>
            <person name="Ullrich K.K."/>
            <person name="Murat F."/>
            <person name="Fuchs J."/>
            <person name="Jenkins J."/>
            <person name="Haas F.B."/>
            <person name="Piednoel M."/>
            <person name="Gundlach H."/>
            <person name="Van Bel M."/>
            <person name="Meyberg R."/>
            <person name="Vives C."/>
            <person name="Morata J."/>
            <person name="Symeonidi A."/>
            <person name="Hiss M."/>
            <person name="Muchero W."/>
            <person name="Kamisugi Y."/>
            <person name="Saleh O."/>
            <person name="Blanc G."/>
            <person name="Decker E.L."/>
            <person name="van Gessel N."/>
            <person name="Grimwood J."/>
            <person name="Hayes R.D."/>
            <person name="Graham S.W."/>
            <person name="Gunter L.E."/>
            <person name="McDaniel S.F."/>
            <person name="Hoernstein S.N.W."/>
            <person name="Larsson A."/>
            <person name="Li F.W."/>
            <person name="Perroud P.F."/>
            <person name="Phillips J."/>
            <person name="Ranjan P."/>
            <person name="Rokshar D.S."/>
            <person name="Rothfels C.J."/>
            <person name="Schneider L."/>
            <person name="Shu S."/>
            <person name="Stevenson D.W."/>
            <person name="Thummler F."/>
            <person name="Tillich M."/>
            <person name="Villarreal Aguilar J.C."/>
            <person name="Widiez T."/>
            <person name="Wong G.K."/>
            <person name="Wymore A."/>
            <person name="Zhang Y."/>
            <person name="Zimmer A.D."/>
            <person name="Quatrano R.S."/>
            <person name="Mayer K.F.X."/>
            <person name="Goodstein D."/>
            <person name="Casacuberta J.M."/>
            <person name="Vandepoele K."/>
            <person name="Reski R."/>
            <person name="Cuming A.C."/>
            <person name="Tuskan G.A."/>
            <person name="Maumus F."/>
            <person name="Salse J."/>
            <person name="Schmutz J."/>
            <person name="Rensing S.A."/>
        </authorList>
    </citation>
    <scope>NUCLEOTIDE SEQUENCE [LARGE SCALE GENOMIC DNA]</scope>
    <source>
        <strain evidence="4 5">cv. Gransden 2004</strain>
    </source>
</reference>
<evidence type="ECO:0000256" key="2">
    <source>
        <dbReference type="SAM" id="Phobius"/>
    </source>
</evidence>
<evidence type="ECO:0000313" key="4">
    <source>
        <dbReference type="EnsemblPlants" id="Pp3c1_27900V3.5"/>
    </source>
</evidence>
<comment type="similarity">
    <text evidence="1">Belongs to the fatty acid desaturase type 1 family.</text>
</comment>
<protein>
    <recommendedName>
        <fullName evidence="3">Fatty acid desaturase domain-containing protein</fullName>
    </recommendedName>
</protein>
<dbReference type="Proteomes" id="UP000006727">
    <property type="component" value="Chromosome 1"/>
</dbReference>
<feature type="transmembrane region" description="Helical" evidence="2">
    <location>
        <begin position="341"/>
        <end position="364"/>
    </location>
</feature>
<feature type="transmembrane region" description="Helical" evidence="2">
    <location>
        <begin position="271"/>
        <end position="288"/>
    </location>
</feature>
<feature type="transmembrane region" description="Helical" evidence="2">
    <location>
        <begin position="315"/>
        <end position="335"/>
    </location>
</feature>
<evidence type="ECO:0000256" key="1">
    <source>
        <dbReference type="ARBA" id="ARBA00009295"/>
    </source>
</evidence>
<sequence length="473" mass="54000">MIWGVSQLSHSLLHCGCSHVDVMGALGPGSTSLFHHEESRSGATDSTPMPGLVRSPAIRDKALLWHLTGTTWRLTETENDRFGANRTGLERFNLRQGNMGKGGRALEVVERVSKVERAPSSKPPFTLGDLKRAIPPRCFKRSIPRSFSYLILDLANISLAVYSTKFFVYDGLLNWTMWTAYWVVTGCVATGVWVIAHECGHHAFSDYQWLDDTVGLVFHSLLLVPYFSWKYSHRRHHSNTGSVEKDEVFVPKVKEEFGGIGRYLQHPPGRLIQIIVTLTMGWPLYLIWNVSGRKYDRPASHFNTHSPIFADRERFFVFISDLALLAVASLLYKLYSAMGLAYLVNMYAIPLLIVNGFLVLITYLQHTHASLPHYDSREWDWLRGALATMDRDYGILNHVMHRITDTHVAHHLFSTMPHYHAAEATKAIKPILGNYYHMDKTPVPLALWREFRECVYVESENQDGVLWYNNQVQ</sequence>
<dbReference type="Pfam" id="PF00487">
    <property type="entry name" value="FA_desaturase"/>
    <property type="match status" value="1"/>
</dbReference>
<dbReference type="EMBL" id="ABEU02000001">
    <property type="status" value="NOT_ANNOTATED_CDS"/>
    <property type="molecule type" value="Genomic_DNA"/>
</dbReference>
<keyword evidence="2" id="KW-1133">Transmembrane helix</keyword>